<dbReference type="Proteomes" id="UP000626092">
    <property type="component" value="Unassembled WGS sequence"/>
</dbReference>
<reference evidence="2" key="1">
    <citation type="submission" date="2019-11" db="EMBL/GenBank/DDBJ databases">
        <authorList>
            <person name="Liu Y."/>
            <person name="Hou J."/>
            <person name="Li T.-Q."/>
            <person name="Guan C.-H."/>
            <person name="Wu X."/>
            <person name="Wu H.-Z."/>
            <person name="Ling F."/>
            <person name="Zhang R."/>
            <person name="Shi X.-G."/>
            <person name="Ren J.-P."/>
            <person name="Chen E.-F."/>
            <person name="Sun J.-M."/>
        </authorList>
    </citation>
    <scope>NUCLEOTIDE SEQUENCE</scope>
    <source>
        <strain evidence="2">Adult_tree_wgs_1</strain>
        <tissue evidence="2">Leaves</tissue>
    </source>
</reference>
<dbReference type="EMBL" id="WJXA01000009">
    <property type="protein sequence ID" value="KAF7132077.1"/>
    <property type="molecule type" value="Genomic_DNA"/>
</dbReference>
<protein>
    <submittedName>
        <fullName evidence="2">Uncharacterized protein</fullName>
    </submittedName>
</protein>
<evidence type="ECO:0000313" key="3">
    <source>
        <dbReference type="Proteomes" id="UP000626092"/>
    </source>
</evidence>
<comment type="caution">
    <text evidence="2">The sequence shown here is derived from an EMBL/GenBank/DDBJ whole genome shotgun (WGS) entry which is preliminary data.</text>
</comment>
<organism evidence="2 3">
    <name type="scientific">Rhododendron simsii</name>
    <name type="common">Sims's rhododendron</name>
    <dbReference type="NCBI Taxonomy" id="118357"/>
    <lineage>
        <taxon>Eukaryota</taxon>
        <taxon>Viridiplantae</taxon>
        <taxon>Streptophyta</taxon>
        <taxon>Embryophyta</taxon>
        <taxon>Tracheophyta</taxon>
        <taxon>Spermatophyta</taxon>
        <taxon>Magnoliopsida</taxon>
        <taxon>eudicotyledons</taxon>
        <taxon>Gunneridae</taxon>
        <taxon>Pentapetalae</taxon>
        <taxon>asterids</taxon>
        <taxon>Ericales</taxon>
        <taxon>Ericaceae</taxon>
        <taxon>Ericoideae</taxon>
        <taxon>Rhodoreae</taxon>
        <taxon>Rhododendron</taxon>
    </lineage>
</organism>
<feature type="region of interest" description="Disordered" evidence="1">
    <location>
        <begin position="94"/>
        <end position="134"/>
    </location>
</feature>
<evidence type="ECO:0000256" key="1">
    <source>
        <dbReference type="SAM" id="MobiDB-lite"/>
    </source>
</evidence>
<dbReference type="AlphaFoldDB" id="A0A834LE82"/>
<name>A0A834LE82_RHOSS</name>
<evidence type="ECO:0000313" key="2">
    <source>
        <dbReference type="EMBL" id="KAF7132077.1"/>
    </source>
</evidence>
<proteinExistence type="predicted"/>
<accession>A0A834LE82</accession>
<keyword evidence="3" id="KW-1185">Reference proteome</keyword>
<dbReference type="OrthoDB" id="10486007at2759"/>
<sequence length="134" mass="14838">MLQQTSTAPAGVDYGEFKEGLPLNLEEQASESNHKDILGLESLLIGHLMMNITGVYMSRNLSKDVNFHGAITIVHILTVRQIWRNCSMYSHIEPNGTPELSPLGTNDDIVEGAVPQLNSTNDEVDDDDPFSKRK</sequence>
<gene>
    <name evidence="2" type="ORF">RHSIM_Rhsim09G0071400</name>
</gene>